<proteinExistence type="inferred from homology"/>
<dbReference type="AlphaFoldDB" id="A0A5K7WZW8"/>
<name>A0A5K7WZW8_9BACL</name>
<dbReference type="Gene3D" id="3.20.20.70">
    <property type="entry name" value="Aldolase class I"/>
    <property type="match status" value="1"/>
</dbReference>
<dbReference type="GO" id="GO:0019752">
    <property type="term" value="P:carboxylic acid metabolic process"/>
    <property type="evidence" value="ECO:0007669"/>
    <property type="project" value="InterPro"/>
</dbReference>
<dbReference type="Pfam" id="PF00682">
    <property type="entry name" value="HMGL-like"/>
    <property type="match status" value="1"/>
</dbReference>
<dbReference type="PROSITE" id="PS50991">
    <property type="entry name" value="PYR_CT"/>
    <property type="match status" value="1"/>
</dbReference>
<evidence type="ECO:0000256" key="2">
    <source>
        <dbReference type="RuleBase" id="RU003523"/>
    </source>
</evidence>
<organism evidence="4 5">
    <name type="scientific">Sporolactobacillus terrae</name>
    <dbReference type="NCBI Taxonomy" id="269673"/>
    <lineage>
        <taxon>Bacteria</taxon>
        <taxon>Bacillati</taxon>
        <taxon>Bacillota</taxon>
        <taxon>Bacilli</taxon>
        <taxon>Bacillales</taxon>
        <taxon>Sporolactobacillaceae</taxon>
        <taxon>Sporolactobacillus</taxon>
    </lineage>
</organism>
<feature type="domain" description="Pyruvate carboxyltransferase" evidence="3">
    <location>
        <begin position="13"/>
        <end position="265"/>
    </location>
</feature>
<sequence length="277" mass="31484">MMNQRMSAMKKRKYIVDTTLRDGEQSPSISFTRQQKIAIASLLDNAGVSQIEIGIPSESAYEKETIYQIIKNKKNAKMAVWSRLSLSDLQHCIDCQPDIIHISIPVSGIQIHSNLHKDEDWILEQLFACLELLINYRMKNISIGFEDAFRSNDAFMYKIINILLDFNIRRIRLSDTVGTATPSLCRHKFERLSVSAKPQPKFGFHGHNDLGMALANTIESLKGSCDYADTTLLGIGERTGNCDFLQLIRIARPIFNFGVSIEKAEDIQKKFLQITRL</sequence>
<dbReference type="InterPro" id="IPR013785">
    <property type="entry name" value="Aldolase_TIM"/>
</dbReference>
<dbReference type="PROSITE" id="PS00816">
    <property type="entry name" value="AIPM_HOMOCIT_SYNTH_2"/>
    <property type="match status" value="1"/>
</dbReference>
<dbReference type="GO" id="GO:0046912">
    <property type="term" value="F:acyltransferase activity, acyl groups converted into alkyl on transfer"/>
    <property type="evidence" value="ECO:0007669"/>
    <property type="project" value="InterPro"/>
</dbReference>
<accession>A0A5K7WZW8</accession>
<protein>
    <submittedName>
        <fullName evidence="4">Homocitrate synthase</fullName>
    </submittedName>
</protein>
<gene>
    <name evidence="4" type="primary">nifV_1</name>
    <name evidence="4" type="ORF">St703_26720</name>
</gene>
<keyword evidence="1 2" id="KW-0808">Transferase</keyword>
<evidence type="ECO:0000256" key="1">
    <source>
        <dbReference type="ARBA" id="ARBA00022679"/>
    </source>
</evidence>
<evidence type="ECO:0000313" key="5">
    <source>
        <dbReference type="Proteomes" id="UP000326951"/>
    </source>
</evidence>
<evidence type="ECO:0000313" key="4">
    <source>
        <dbReference type="EMBL" id="BBN99967.1"/>
    </source>
</evidence>
<dbReference type="PROSITE" id="PS00815">
    <property type="entry name" value="AIPM_HOMOCIT_SYNTH_1"/>
    <property type="match status" value="1"/>
</dbReference>
<dbReference type="PANTHER" id="PTHR42880">
    <property type="entry name" value="HOMOCITRATE SYNTHASE"/>
    <property type="match status" value="1"/>
</dbReference>
<dbReference type="InterPro" id="IPR002034">
    <property type="entry name" value="AIPM/Hcit_synth_CS"/>
</dbReference>
<reference evidence="4 5" key="1">
    <citation type="submission" date="2019-09" db="EMBL/GenBank/DDBJ databases">
        <title>Complete genome sequence of Sporolactobacillus terrae 70-3.</title>
        <authorList>
            <person name="Tanaka N."/>
            <person name="Shiwa Y."/>
            <person name="Fujita N."/>
            <person name="Tanasupawat S."/>
        </authorList>
    </citation>
    <scope>NUCLEOTIDE SEQUENCE [LARGE SCALE GENOMIC DNA]</scope>
    <source>
        <strain evidence="4 5">70-3</strain>
    </source>
</reference>
<dbReference type="Proteomes" id="UP000326951">
    <property type="component" value="Chromosome"/>
</dbReference>
<evidence type="ECO:0000259" key="3">
    <source>
        <dbReference type="PROSITE" id="PS50991"/>
    </source>
</evidence>
<dbReference type="RefSeq" id="WP_197021230.1">
    <property type="nucleotide sequence ID" value="NZ_AP021853.1"/>
</dbReference>
<dbReference type="EMBL" id="AP021853">
    <property type="protein sequence ID" value="BBN99967.1"/>
    <property type="molecule type" value="Genomic_DNA"/>
</dbReference>
<comment type="similarity">
    <text evidence="2">Belongs to the alpha-IPM synthase/homocitrate synthase family.</text>
</comment>
<dbReference type="InterPro" id="IPR000891">
    <property type="entry name" value="PYR_CT"/>
</dbReference>
<dbReference type="PANTHER" id="PTHR42880:SF1">
    <property type="entry name" value="ISOPROPYLMALATE_HOMOCITRATE_CITRAMALATE SYNTHASE FAMILY PROTEIN"/>
    <property type="match status" value="1"/>
</dbReference>
<dbReference type="SUPFAM" id="SSF51569">
    <property type="entry name" value="Aldolase"/>
    <property type="match status" value="1"/>
</dbReference>